<dbReference type="Proteomes" id="UP000807342">
    <property type="component" value="Unassembled WGS sequence"/>
</dbReference>
<gene>
    <name evidence="1" type="ORF">P691DRAFT_610612</name>
</gene>
<feature type="non-terminal residue" evidence="1">
    <location>
        <position position="171"/>
    </location>
</feature>
<keyword evidence="2" id="KW-1185">Reference proteome</keyword>
<accession>A0A9P6BV97</accession>
<protein>
    <submittedName>
        <fullName evidence="1">Uncharacterized protein</fullName>
    </submittedName>
</protein>
<proteinExistence type="predicted"/>
<reference evidence="1" key="1">
    <citation type="submission" date="2020-11" db="EMBL/GenBank/DDBJ databases">
        <authorList>
            <consortium name="DOE Joint Genome Institute"/>
            <person name="Ahrendt S."/>
            <person name="Riley R."/>
            <person name="Andreopoulos W."/>
            <person name="Labutti K."/>
            <person name="Pangilinan J."/>
            <person name="Ruiz-Duenas F.J."/>
            <person name="Barrasa J.M."/>
            <person name="Sanchez-Garcia M."/>
            <person name="Camarero S."/>
            <person name="Miyauchi S."/>
            <person name="Serrano A."/>
            <person name="Linde D."/>
            <person name="Babiker R."/>
            <person name="Drula E."/>
            <person name="Ayuso-Fernandez I."/>
            <person name="Pacheco R."/>
            <person name="Padilla G."/>
            <person name="Ferreira P."/>
            <person name="Barriuso J."/>
            <person name="Kellner H."/>
            <person name="Castanera R."/>
            <person name="Alfaro M."/>
            <person name="Ramirez L."/>
            <person name="Pisabarro A.G."/>
            <person name="Kuo A."/>
            <person name="Tritt A."/>
            <person name="Lipzen A."/>
            <person name="He G."/>
            <person name="Yan M."/>
            <person name="Ng V."/>
            <person name="Cullen D."/>
            <person name="Martin F."/>
            <person name="Rosso M.-N."/>
            <person name="Henrissat B."/>
            <person name="Hibbett D."/>
            <person name="Martinez A.T."/>
            <person name="Grigoriev I.V."/>
        </authorList>
    </citation>
    <scope>NUCLEOTIDE SEQUENCE</scope>
    <source>
        <strain evidence="1">MF-IS2</strain>
    </source>
</reference>
<feature type="non-terminal residue" evidence="1">
    <location>
        <position position="1"/>
    </location>
</feature>
<name>A0A9P6BV97_9AGAR</name>
<dbReference type="OrthoDB" id="3057910at2759"/>
<sequence>ITDIGKKNIILGYPWLEEADPEINWKKMLNWKKEKDDQTRELLINSLENNTLSKQLDIDIAKENGKEYYPYPKETKLEHLQLDQFAIQEEMNEIFYSPKEIEINLKTTTVNTSIPKQYQKYSSLFDPKKSERFPPKQPYDHEIKTTKDFIPKSFKPYQLSPAETDEMKNFI</sequence>
<organism evidence="1 2">
    <name type="scientific">Macrolepiota fuliginosa MF-IS2</name>
    <dbReference type="NCBI Taxonomy" id="1400762"/>
    <lineage>
        <taxon>Eukaryota</taxon>
        <taxon>Fungi</taxon>
        <taxon>Dikarya</taxon>
        <taxon>Basidiomycota</taxon>
        <taxon>Agaricomycotina</taxon>
        <taxon>Agaricomycetes</taxon>
        <taxon>Agaricomycetidae</taxon>
        <taxon>Agaricales</taxon>
        <taxon>Agaricineae</taxon>
        <taxon>Agaricaceae</taxon>
        <taxon>Macrolepiota</taxon>
    </lineage>
</organism>
<comment type="caution">
    <text evidence="1">The sequence shown here is derived from an EMBL/GenBank/DDBJ whole genome shotgun (WGS) entry which is preliminary data.</text>
</comment>
<evidence type="ECO:0000313" key="2">
    <source>
        <dbReference type="Proteomes" id="UP000807342"/>
    </source>
</evidence>
<evidence type="ECO:0000313" key="1">
    <source>
        <dbReference type="EMBL" id="KAF9440527.1"/>
    </source>
</evidence>
<dbReference type="AlphaFoldDB" id="A0A9P6BV97"/>
<dbReference type="EMBL" id="MU152457">
    <property type="protein sequence ID" value="KAF9440527.1"/>
    <property type="molecule type" value="Genomic_DNA"/>
</dbReference>